<dbReference type="Gene3D" id="2.115.10.20">
    <property type="entry name" value="Glycosyl hydrolase domain, family 43"/>
    <property type="match status" value="1"/>
</dbReference>
<sequence length="373" mass="41828">MKIANFCVTTFAVLLIPGLFLKCGTYTEKEDGSIGDFSALLKPVPKTSVLEADEYFIWGGSVVRGDDGLYHMFYSRWRRQHGFNAWVTHSEIAHAVSRQPGGPFQFKDVALPARGKAYWDGLTTHNPTIHKLNGEYFLYYMGTTGDGKATESLNFVHRNNQRIGVARAKNPNGPWQRLDQPLIDVSQDQEAYDALVTNNPSVTLMKDGKILLIYKAVARHHELPFGGPVTHLAAVSENPAGPFKKYKDPIFYIEGQKFPAEDPYIWYQKTEDQYYAIVKDMRGGFTNHANALAFFKSKNGLDWKPAENALVSKTEIHWVGGAVDDVHRLERPQLLIENGRPAMLYCAVAYGDPFQGSATANVHIPLDQFGNKE</sequence>
<reference evidence="1" key="1">
    <citation type="submission" date="2023-06" db="EMBL/GenBank/DDBJ databases">
        <title>Genomic of Agaribacillus aureum.</title>
        <authorList>
            <person name="Wang G."/>
        </authorList>
    </citation>
    <scope>NUCLEOTIDE SEQUENCE</scope>
    <source>
        <strain evidence="1">BMA12</strain>
    </source>
</reference>
<dbReference type="GO" id="GO:0016787">
    <property type="term" value="F:hydrolase activity"/>
    <property type="evidence" value="ECO:0007669"/>
    <property type="project" value="UniProtKB-KW"/>
</dbReference>
<keyword evidence="1" id="KW-0378">Hydrolase</keyword>
<gene>
    <name evidence="1" type="ORF">QQ020_15320</name>
</gene>
<dbReference type="RefSeq" id="WP_346758778.1">
    <property type="nucleotide sequence ID" value="NZ_JAUJEB010000003.1"/>
</dbReference>
<organism evidence="1 2">
    <name type="scientific">Agaribacillus aureus</name>
    <dbReference type="NCBI Taxonomy" id="3051825"/>
    <lineage>
        <taxon>Bacteria</taxon>
        <taxon>Pseudomonadati</taxon>
        <taxon>Bacteroidota</taxon>
        <taxon>Cytophagia</taxon>
        <taxon>Cytophagales</taxon>
        <taxon>Splendidivirgaceae</taxon>
        <taxon>Agaribacillus</taxon>
    </lineage>
</organism>
<comment type="caution">
    <text evidence="1">The sequence shown here is derived from an EMBL/GenBank/DDBJ whole genome shotgun (WGS) entry which is preliminary data.</text>
</comment>
<keyword evidence="2" id="KW-1185">Reference proteome</keyword>
<dbReference type="InterPro" id="IPR023296">
    <property type="entry name" value="Glyco_hydro_beta-prop_sf"/>
</dbReference>
<dbReference type="CDD" id="cd08994">
    <property type="entry name" value="GH43_62_32_68_117_130-like"/>
    <property type="match status" value="1"/>
</dbReference>
<accession>A0ABT8L6S3</accession>
<dbReference type="Proteomes" id="UP001172083">
    <property type="component" value="Unassembled WGS sequence"/>
</dbReference>
<name>A0ABT8L6S3_9BACT</name>
<dbReference type="SUPFAM" id="SSF75005">
    <property type="entry name" value="Arabinanase/levansucrase/invertase"/>
    <property type="match status" value="2"/>
</dbReference>
<protein>
    <submittedName>
        <fullName evidence="1">Glycoside hydrolase family protein</fullName>
    </submittedName>
</protein>
<proteinExistence type="predicted"/>
<dbReference type="EMBL" id="JAUJEB010000003">
    <property type="protein sequence ID" value="MDN5213439.1"/>
    <property type="molecule type" value="Genomic_DNA"/>
</dbReference>
<evidence type="ECO:0000313" key="2">
    <source>
        <dbReference type="Proteomes" id="UP001172083"/>
    </source>
</evidence>
<evidence type="ECO:0000313" key="1">
    <source>
        <dbReference type="EMBL" id="MDN5213439.1"/>
    </source>
</evidence>